<accession>A0A2I8VLQ6</accession>
<dbReference type="KEGG" id="srub:C2R22_15420"/>
<dbReference type="Pfam" id="PF04230">
    <property type="entry name" value="PS_pyruv_trans"/>
    <property type="match status" value="1"/>
</dbReference>
<protein>
    <recommendedName>
        <fullName evidence="1">Polysaccharide pyruvyl transferase domain-containing protein</fullName>
    </recommendedName>
</protein>
<gene>
    <name evidence="2" type="ORF">C2R22_15420</name>
</gene>
<dbReference type="AlphaFoldDB" id="A0A2I8VLQ6"/>
<dbReference type="RefSeq" id="WP_103426545.1">
    <property type="nucleotide sequence ID" value="NZ_CP026309.1"/>
</dbReference>
<dbReference type="EMBL" id="CP026309">
    <property type="protein sequence ID" value="AUV82856.1"/>
    <property type="molecule type" value="Genomic_DNA"/>
</dbReference>
<evidence type="ECO:0000313" key="2">
    <source>
        <dbReference type="EMBL" id="AUV82856.1"/>
    </source>
</evidence>
<organism evidence="2 3">
    <name type="scientific">Salinigranum rubrum</name>
    <dbReference type="NCBI Taxonomy" id="755307"/>
    <lineage>
        <taxon>Archaea</taxon>
        <taxon>Methanobacteriati</taxon>
        <taxon>Methanobacteriota</taxon>
        <taxon>Stenosarchaea group</taxon>
        <taxon>Halobacteria</taxon>
        <taxon>Halobacteriales</taxon>
        <taxon>Haloferacaceae</taxon>
        <taxon>Salinigranum</taxon>
    </lineage>
</organism>
<name>A0A2I8VLQ6_9EURY</name>
<dbReference type="InterPro" id="IPR007345">
    <property type="entry name" value="Polysacch_pyruvyl_Trfase"/>
</dbReference>
<dbReference type="OrthoDB" id="205663at2157"/>
<evidence type="ECO:0000313" key="3">
    <source>
        <dbReference type="Proteomes" id="UP000236584"/>
    </source>
</evidence>
<keyword evidence="3" id="KW-1185">Reference proteome</keyword>
<dbReference type="Proteomes" id="UP000236584">
    <property type="component" value="Chromosome"/>
</dbReference>
<evidence type="ECO:0000259" key="1">
    <source>
        <dbReference type="Pfam" id="PF04230"/>
    </source>
</evidence>
<reference evidence="2 3" key="1">
    <citation type="submission" date="2018-01" db="EMBL/GenBank/DDBJ databases">
        <title>Complete genome sequence of Salinigranum rubrum GX10T, an extremely halophilic archaeon isolated from a marine solar saltern.</title>
        <authorList>
            <person name="Han S."/>
        </authorList>
    </citation>
    <scope>NUCLEOTIDE SEQUENCE [LARGE SCALE GENOMIC DNA]</scope>
    <source>
        <strain evidence="2 3">GX10</strain>
    </source>
</reference>
<feature type="domain" description="Polysaccharide pyruvyl transferase" evidence="1">
    <location>
        <begin position="17"/>
        <end position="277"/>
    </location>
</feature>
<proteinExistence type="predicted"/>
<dbReference type="GeneID" id="35593510"/>
<sequence length="324" mass="36640">MEDSITIVQHGGGWISNIGNAFIDYGSMYSLGQAAPEADVHLTSSFGRWISTQMNRGLRGVVFGSLGHIDNAFNQVGSADADYIVQSGTCLSDHWMQLHGDVLLEAKDRGAELLLYGVGMTDDTYNEAEIEKTREWLERLEPYAFVSRDERTYEAFDDVADHSYNGIDCGFFSNHSHDPMPFDLDEYVVVNFDKRPEPDLAELGIHPDETVIRTHHSFWFDFPFTQYREMHNEYYNRDNVLISDVPTEYLDVYAGSAATYSDRVHACVATLAYGHPAHLSHSTPRALLFERVGMGDITQGLIEPDLEDLMEEKQAQIDFMSEIL</sequence>